<feature type="compositionally biased region" description="Low complexity" evidence="6">
    <location>
        <begin position="47"/>
        <end position="62"/>
    </location>
</feature>
<keyword evidence="3 5" id="KW-0863">Zinc-finger</keyword>
<feature type="region of interest" description="Disordered" evidence="6">
    <location>
        <begin position="524"/>
        <end position="620"/>
    </location>
</feature>
<feature type="region of interest" description="Disordered" evidence="6">
    <location>
        <begin position="340"/>
        <end position="510"/>
    </location>
</feature>
<feature type="domain" description="C3H1-type" evidence="7">
    <location>
        <begin position="85"/>
        <end position="112"/>
    </location>
</feature>
<feature type="compositionally biased region" description="Polar residues" evidence="6">
    <location>
        <begin position="223"/>
        <end position="234"/>
    </location>
</feature>
<feature type="zinc finger region" description="C3H1-type" evidence="5">
    <location>
        <begin position="85"/>
        <end position="112"/>
    </location>
</feature>
<feature type="compositionally biased region" description="Pro residues" evidence="6">
    <location>
        <begin position="237"/>
        <end position="248"/>
    </location>
</feature>
<keyword evidence="2" id="KW-0677">Repeat</keyword>
<dbReference type="GO" id="GO:0008270">
    <property type="term" value="F:zinc ion binding"/>
    <property type="evidence" value="ECO:0007669"/>
    <property type="project" value="UniProtKB-KW"/>
</dbReference>
<dbReference type="EMBL" id="CDMZ01005776">
    <property type="protein sequence ID" value="CEM54316.1"/>
    <property type="molecule type" value="Genomic_DNA"/>
</dbReference>
<keyword evidence="1 5" id="KW-0479">Metal-binding</keyword>
<proteinExistence type="predicted"/>
<dbReference type="Gene3D" id="4.10.1000.10">
    <property type="entry name" value="Zinc finger, CCCH-type"/>
    <property type="match status" value="3"/>
</dbReference>
<dbReference type="SMART" id="SM00356">
    <property type="entry name" value="ZnF_C3H1"/>
    <property type="match status" value="3"/>
</dbReference>
<evidence type="ECO:0000256" key="2">
    <source>
        <dbReference type="ARBA" id="ARBA00022737"/>
    </source>
</evidence>
<dbReference type="PANTHER" id="PTHR12547">
    <property type="entry name" value="CCCH ZINC FINGER/TIS11-RELATED"/>
    <property type="match status" value="1"/>
</dbReference>
<feature type="domain" description="C3H1-type" evidence="7">
    <location>
        <begin position="154"/>
        <end position="182"/>
    </location>
</feature>
<dbReference type="SUPFAM" id="SSF90229">
    <property type="entry name" value="CCCH zinc finger"/>
    <property type="match status" value="2"/>
</dbReference>
<feature type="zinc finger region" description="C3H1-type" evidence="5">
    <location>
        <begin position="154"/>
        <end position="182"/>
    </location>
</feature>
<accession>A0A0G4IB90</accession>
<gene>
    <name evidence="8" type="ORF">Cvel_2140</name>
</gene>
<dbReference type="InterPro" id="IPR036855">
    <property type="entry name" value="Znf_CCCH_sf"/>
</dbReference>
<feature type="zinc finger region" description="C3H1-type" evidence="5">
    <location>
        <begin position="120"/>
        <end position="146"/>
    </location>
</feature>
<feature type="compositionally biased region" description="Low complexity" evidence="6">
    <location>
        <begin position="590"/>
        <end position="609"/>
    </location>
</feature>
<name>A0A0G4IB90_9ALVE</name>
<sequence>MSNQMSPVPPPPPPPLGVPAPPPPALTPPPALPYPTADSPVQSQAGGSPSSTAPCTASAAGTPVPPGSSAAFPSVETRLLQGRQFFKTRMCEYWMQGRCVAGGMCKFAHDPAELRKAPDLQKTKLCATFMKGFQCRSSCPFAHGFSELRATPDFFRTKLCPRIIKHLPCNAGPACRFAHSLDELRPTPNESERQQQQQQGDSPQQQAQSPSQQAAMPPPMSLGVQQQQQHNTGNLSSPPPPPPPPLPPSSLSGGTPPPPPHLPPGSLSCLAHCTAADASSHQGMSRAWQHSGAAAGNYTGNASGGNGGNRFRLGGAETTRAGWSSGNGISFSLSQALAISECGSPLPPGDIPPPPTDRHAHGGQESRGMQGVPLNPALLRRSSSSGADAPGGVVSLPPDSDNSLENEHSHSSGETATACWQLSELSSSRQPDNEKSQMHSKSSHQAMQMQMRFQNDAPSPVPLDGWGPPPPPPPPPPAKCPPPMPPVQPKGLPTGMTGHPPCPHSRAAGAVPQPACVSSIHRMSTTEELEVSEIPRKHAKRQTPETAAESETEGEFFLPLPPETPSAGRTASVCGALSGGSTTDAHRVRASVSGSGCGPSSSSSLSASGAAGGCEGGREDDEALESLRRIVGAWSPGEPLSSSLW</sequence>
<feature type="compositionally biased region" description="Pro residues" evidence="6">
    <location>
        <begin position="7"/>
        <end position="33"/>
    </location>
</feature>
<evidence type="ECO:0000256" key="3">
    <source>
        <dbReference type="ARBA" id="ARBA00022771"/>
    </source>
</evidence>
<organism evidence="8">
    <name type="scientific">Chromera velia CCMP2878</name>
    <dbReference type="NCBI Taxonomy" id="1169474"/>
    <lineage>
        <taxon>Eukaryota</taxon>
        <taxon>Sar</taxon>
        <taxon>Alveolata</taxon>
        <taxon>Colpodellida</taxon>
        <taxon>Chromeraceae</taxon>
        <taxon>Chromera</taxon>
    </lineage>
</organism>
<evidence type="ECO:0000259" key="7">
    <source>
        <dbReference type="PROSITE" id="PS50103"/>
    </source>
</evidence>
<evidence type="ECO:0000256" key="6">
    <source>
        <dbReference type="SAM" id="MobiDB-lite"/>
    </source>
</evidence>
<dbReference type="InterPro" id="IPR000571">
    <property type="entry name" value="Znf_CCCH"/>
</dbReference>
<feature type="region of interest" description="Disordered" evidence="6">
    <location>
        <begin position="1"/>
        <end position="72"/>
    </location>
</feature>
<evidence type="ECO:0000313" key="8">
    <source>
        <dbReference type="EMBL" id="CEM54316.1"/>
    </source>
</evidence>
<evidence type="ECO:0000256" key="4">
    <source>
        <dbReference type="ARBA" id="ARBA00022833"/>
    </source>
</evidence>
<feature type="compositionally biased region" description="Low complexity" evidence="6">
    <location>
        <begin position="194"/>
        <end position="215"/>
    </location>
</feature>
<feature type="compositionally biased region" description="Polar residues" evidence="6">
    <location>
        <begin position="439"/>
        <end position="457"/>
    </location>
</feature>
<dbReference type="PROSITE" id="PS50103">
    <property type="entry name" value="ZF_C3H1"/>
    <property type="match status" value="3"/>
</dbReference>
<feature type="compositionally biased region" description="Pro residues" evidence="6">
    <location>
        <begin position="467"/>
        <end position="488"/>
    </location>
</feature>
<evidence type="ECO:0000256" key="5">
    <source>
        <dbReference type="PROSITE-ProRule" id="PRU00723"/>
    </source>
</evidence>
<protein>
    <recommendedName>
        <fullName evidence="7">C3H1-type domain-containing protein</fullName>
    </recommendedName>
</protein>
<dbReference type="GO" id="GO:0003729">
    <property type="term" value="F:mRNA binding"/>
    <property type="evidence" value="ECO:0007669"/>
    <property type="project" value="InterPro"/>
</dbReference>
<dbReference type="PANTHER" id="PTHR12547:SF18">
    <property type="entry name" value="PROTEIN TIS11"/>
    <property type="match status" value="1"/>
</dbReference>
<feature type="region of interest" description="Disordered" evidence="6">
    <location>
        <begin position="185"/>
        <end position="265"/>
    </location>
</feature>
<dbReference type="AlphaFoldDB" id="A0A0G4IB90"/>
<feature type="compositionally biased region" description="Polar residues" evidence="6">
    <location>
        <begin position="412"/>
        <end position="430"/>
    </location>
</feature>
<reference evidence="8" key="1">
    <citation type="submission" date="2014-11" db="EMBL/GenBank/DDBJ databases">
        <authorList>
            <person name="Otto D Thomas"/>
            <person name="Naeem Raeece"/>
        </authorList>
    </citation>
    <scope>NUCLEOTIDE SEQUENCE</scope>
</reference>
<feature type="domain" description="C3H1-type" evidence="7">
    <location>
        <begin position="120"/>
        <end position="146"/>
    </location>
</feature>
<dbReference type="InterPro" id="IPR045877">
    <property type="entry name" value="ZFP36-like"/>
</dbReference>
<feature type="compositionally biased region" description="Pro residues" evidence="6">
    <location>
        <begin position="345"/>
        <end position="355"/>
    </location>
</feature>
<evidence type="ECO:0000256" key="1">
    <source>
        <dbReference type="ARBA" id="ARBA00022723"/>
    </source>
</evidence>
<keyword evidence="4 5" id="KW-0862">Zinc</keyword>